<keyword evidence="2" id="KW-0812">Transmembrane</keyword>
<dbReference type="Pfam" id="PF00041">
    <property type="entry name" value="fn3"/>
    <property type="match status" value="1"/>
</dbReference>
<accession>A0A2X3KI65</accession>
<feature type="domain" description="Fibronectin type-III" evidence="3">
    <location>
        <begin position="341"/>
        <end position="439"/>
    </location>
</feature>
<dbReference type="CDD" id="cd00063">
    <property type="entry name" value="FN3"/>
    <property type="match status" value="5"/>
</dbReference>
<dbReference type="SMART" id="SM00060">
    <property type="entry name" value="FN3"/>
    <property type="match status" value="5"/>
</dbReference>
<dbReference type="AlphaFoldDB" id="A0A2X3KI65"/>
<dbReference type="InterPro" id="IPR036116">
    <property type="entry name" value="FN3_sf"/>
</dbReference>
<dbReference type="SUPFAM" id="SSF49265">
    <property type="entry name" value="Fibronectin type III"/>
    <property type="match status" value="4"/>
</dbReference>
<feature type="domain" description="Fibronectin type-III" evidence="3">
    <location>
        <begin position="235"/>
        <end position="325"/>
    </location>
</feature>
<keyword evidence="5" id="KW-1185">Reference proteome</keyword>
<dbReference type="PROSITE" id="PS50853">
    <property type="entry name" value="FN3"/>
    <property type="match status" value="5"/>
</dbReference>
<organism evidence="4 5">
    <name type="scientific">Candidatus Bipolaricaulis anaerobius</name>
    <dbReference type="NCBI Taxonomy" id="2026885"/>
    <lineage>
        <taxon>Bacteria</taxon>
        <taxon>Candidatus Bipolaricaulota</taxon>
        <taxon>Candidatus Bipolaricaulia</taxon>
        <taxon>Candidatus Bipolaricaulales</taxon>
        <taxon>Candidatus Bipolaricaulaceae</taxon>
        <taxon>Candidatus Bipolaricaulis</taxon>
    </lineage>
</organism>
<evidence type="ECO:0000259" key="3">
    <source>
        <dbReference type="PROSITE" id="PS50853"/>
    </source>
</evidence>
<proteinExistence type="predicted"/>
<evidence type="ECO:0000313" key="4">
    <source>
        <dbReference type="EMBL" id="SQD92052.1"/>
    </source>
</evidence>
<dbReference type="Gene3D" id="2.60.40.10">
    <property type="entry name" value="Immunoglobulins"/>
    <property type="match status" value="6"/>
</dbReference>
<dbReference type="KEGG" id="bana:BARAN1_0027"/>
<dbReference type="EMBL" id="LS483254">
    <property type="protein sequence ID" value="SQD92052.1"/>
    <property type="molecule type" value="Genomic_DNA"/>
</dbReference>
<dbReference type="PANTHER" id="PTHR47135:SF1">
    <property type="entry name" value="FIBRONECTIN TYPE III DOMAIN-CONTAINING PROTEIN 7"/>
    <property type="match status" value="1"/>
</dbReference>
<keyword evidence="2" id="KW-0472">Membrane</keyword>
<protein>
    <recommendedName>
        <fullName evidence="3">Fibronectin type-III domain-containing protein</fullName>
    </recommendedName>
</protein>
<reference evidence="5" key="1">
    <citation type="submission" date="2018-05" db="EMBL/GenBank/DDBJ databases">
        <authorList>
            <person name="Hao L."/>
        </authorList>
    </citation>
    <scope>NUCLEOTIDE SEQUENCE [LARGE SCALE GENOMIC DNA]</scope>
</reference>
<feature type="transmembrane region" description="Helical" evidence="2">
    <location>
        <begin position="26"/>
        <end position="47"/>
    </location>
</feature>
<dbReference type="InterPro" id="IPR013783">
    <property type="entry name" value="Ig-like_fold"/>
</dbReference>
<gene>
    <name evidence="4" type="ORF">BARAN1_0027</name>
</gene>
<keyword evidence="2" id="KW-1133">Transmembrane helix</keyword>
<evidence type="ECO:0000313" key="5">
    <source>
        <dbReference type="Proteomes" id="UP000249818"/>
    </source>
</evidence>
<feature type="domain" description="Fibronectin type-III" evidence="3">
    <location>
        <begin position="50"/>
        <end position="139"/>
    </location>
</feature>
<dbReference type="PANTHER" id="PTHR47135">
    <property type="entry name" value="FIBRONECTIN TYPE III DOMAIN-CONTAINING PROTEIN 7"/>
    <property type="match status" value="1"/>
</dbReference>
<dbReference type="InterPro" id="IPR003961">
    <property type="entry name" value="FN3_dom"/>
</dbReference>
<feature type="region of interest" description="Disordered" evidence="1">
    <location>
        <begin position="323"/>
        <end position="347"/>
    </location>
</feature>
<evidence type="ECO:0000256" key="1">
    <source>
        <dbReference type="SAM" id="MobiDB-lite"/>
    </source>
</evidence>
<feature type="domain" description="Fibronectin type-III" evidence="3">
    <location>
        <begin position="143"/>
        <end position="234"/>
    </location>
</feature>
<name>A0A2X3KI65_9BACT</name>
<evidence type="ECO:0000256" key="2">
    <source>
        <dbReference type="SAM" id="Phobius"/>
    </source>
</evidence>
<dbReference type="Proteomes" id="UP000249818">
    <property type="component" value="Chromosome BARAN1"/>
</dbReference>
<feature type="compositionally biased region" description="Gly residues" evidence="1">
    <location>
        <begin position="323"/>
        <end position="337"/>
    </location>
</feature>
<sequence length="640" mass="67624">MIESHMLVGRETMTTRMRKHSTRTPITIGLLAAGMILGGCALLGLVAPGVPTGVDASDGSSLDRIAIVWESVSGALRYEVWRAPSEDGSYEKIGETPGTTYSDDTVTPNTTYWYRVKACNRSGCSDLSTADSGYAAGEGISQVPTGVSATDGTYTDRVRVTWNPSPGATSYEVWRDVARGGPYNLRGTVSGTTYDDRDASPGVVYWYKVKACNASGCSAFSAPDLGFTFASAPDPVTNVLATDGTYTDRVRVTWTAVTGAANYEVHRAESEDGTYTRRATVTGASYDDTGVTQGTTYWYKVKACNSAGCSAFSVPDFGHASTGGGGGGGGGSGGTGDLPGQPQNVTASDGAFADKIRVTWSSVSGATSYRIYRSDDSTFDITTDRIAETTSTSFDDVHHATNNPLGLCADYWYAVSAMNATGEGPLSVPDTGYRGTRVTGVPTVSATDGLHATKIVLTWNEISGATEYEVWRAESFGGSYTQIATKEEAADADPNTTVTFDDSTVVEVASYWEKTFYYKVKACSEATACGCGGSSAPESGYVRRTPDAPTNVNATDGTDTSKVVITWAAAERATRYEVYRSTSQTGTYTKITDADEDFINTSCTDTTAQAGTKYWYKVSACNGYGCGPMSDSDEGSRSTS</sequence>
<feature type="domain" description="Fibronectin type-III" evidence="3">
    <location>
        <begin position="548"/>
        <end position="640"/>
    </location>
</feature>